<dbReference type="NCBIfam" id="TIGR01901">
    <property type="entry name" value="adhes_NPXG"/>
    <property type="match status" value="1"/>
</dbReference>
<accession>A0ABD7DPZ2</accession>
<dbReference type="Gene3D" id="2.160.20.10">
    <property type="entry name" value="Single-stranded right-handed beta-helix, Pectin lyase-like"/>
    <property type="match status" value="2"/>
</dbReference>
<dbReference type="NCBIfam" id="TIGR01731">
    <property type="entry name" value="fil_hemag_20aa"/>
    <property type="match status" value="10"/>
</dbReference>
<feature type="chain" id="PRO_5044781161" evidence="1">
    <location>
        <begin position="29"/>
        <end position="2129"/>
    </location>
</feature>
<dbReference type="KEGG" id="pty:JWV26_12265"/>
<proteinExistence type="predicted"/>
<dbReference type="SUPFAM" id="SSF51126">
    <property type="entry name" value="Pectin lyase-like"/>
    <property type="match status" value="1"/>
</dbReference>
<dbReference type="Pfam" id="PF13332">
    <property type="entry name" value="Fil_haemagg_2"/>
    <property type="match status" value="2"/>
</dbReference>
<dbReference type="EMBL" id="CP070505">
    <property type="protein sequence ID" value="QSL90558.1"/>
    <property type="molecule type" value="Genomic_DNA"/>
</dbReference>
<dbReference type="InterPro" id="IPR010069">
    <property type="entry name" value="CdiA_FHA1_rpt"/>
</dbReference>
<dbReference type="GO" id="GO:0003824">
    <property type="term" value="F:catalytic activity"/>
    <property type="evidence" value="ECO:0007669"/>
    <property type="project" value="UniProtKB-ARBA"/>
</dbReference>
<dbReference type="InterPro" id="IPR012334">
    <property type="entry name" value="Pectin_lyas_fold"/>
</dbReference>
<dbReference type="Proteomes" id="UP000663658">
    <property type="component" value="Chromosome"/>
</dbReference>
<evidence type="ECO:0000313" key="4">
    <source>
        <dbReference type="Proteomes" id="UP000663658"/>
    </source>
</evidence>
<dbReference type="InterPro" id="IPR025157">
    <property type="entry name" value="Hemagglutinin_rpt"/>
</dbReference>
<organism evidence="3 4">
    <name type="scientific">Ectopseudomonas toyotomiensis</name>
    <dbReference type="NCBI Taxonomy" id="554344"/>
    <lineage>
        <taxon>Bacteria</taxon>
        <taxon>Pseudomonadati</taxon>
        <taxon>Pseudomonadota</taxon>
        <taxon>Gammaproteobacteria</taxon>
        <taxon>Pseudomonadales</taxon>
        <taxon>Pseudomonadaceae</taxon>
        <taxon>Ectopseudomonas</taxon>
    </lineage>
</organism>
<dbReference type="SMART" id="SM00912">
    <property type="entry name" value="Haemagg_act"/>
    <property type="match status" value="1"/>
</dbReference>
<dbReference type="RefSeq" id="WP_206416965.1">
    <property type="nucleotide sequence ID" value="NZ_CP070505.1"/>
</dbReference>
<dbReference type="Pfam" id="PF05594">
    <property type="entry name" value="Fil_haemagg"/>
    <property type="match status" value="8"/>
</dbReference>
<dbReference type="Pfam" id="PF05860">
    <property type="entry name" value="TPS"/>
    <property type="match status" value="1"/>
</dbReference>
<evidence type="ECO:0000313" key="3">
    <source>
        <dbReference type="EMBL" id="QSL90558.1"/>
    </source>
</evidence>
<protein>
    <submittedName>
        <fullName evidence="3">DUF637 domain-containing protein</fullName>
    </submittedName>
</protein>
<dbReference type="InterPro" id="IPR008638">
    <property type="entry name" value="FhaB/CdiA-like_TPS"/>
</dbReference>
<feature type="signal peptide" evidence="1">
    <location>
        <begin position="1"/>
        <end position="28"/>
    </location>
</feature>
<evidence type="ECO:0000256" key="1">
    <source>
        <dbReference type="SAM" id="SignalP"/>
    </source>
</evidence>
<dbReference type="InterPro" id="IPR011050">
    <property type="entry name" value="Pectin_lyase_fold/virulence"/>
</dbReference>
<gene>
    <name evidence="3" type="ORF">JWV26_12265</name>
</gene>
<dbReference type="InterPro" id="IPR006915">
    <property type="entry name" value="DUF637_hemagglutn_put"/>
</dbReference>
<feature type="domain" description="Filamentous haemagglutinin FhaB/tRNA nuclease CdiA-like TPS" evidence="2">
    <location>
        <begin position="47"/>
        <end position="168"/>
    </location>
</feature>
<reference evidence="3 4" key="1">
    <citation type="submission" date="2021-02" db="EMBL/GenBank/DDBJ databases">
        <title>Whole genome sequencing of Pseudomonas alcaliphila strain SM2.</title>
        <authorList>
            <person name="Alshamsi M.S."/>
            <person name="Sudalaimuthuasari N."/>
            <person name="Kundu B."/>
            <person name="AlMaskari R.S."/>
            <person name="Elmahi Y."/>
            <person name="Mundra S."/>
            <person name="Chandran S."/>
            <person name="Malik S."/>
            <person name="Hazzouri K.M."/>
            <person name="Amiri K.M.A."/>
        </authorList>
    </citation>
    <scope>NUCLEOTIDE SEQUENCE [LARGE SCALE GENOMIC DNA]</scope>
    <source>
        <strain evidence="3 4">SM2</strain>
    </source>
</reference>
<name>A0ABD7DPZ2_9GAMM</name>
<evidence type="ECO:0000259" key="2">
    <source>
        <dbReference type="SMART" id="SM00912"/>
    </source>
</evidence>
<dbReference type="InterPro" id="IPR008619">
    <property type="entry name" value="Filamentous_hemagglutn_rpt"/>
</dbReference>
<sequence>MDVRSPLFQNIALIVAGVLFLNPIVATAAQLTVDQAAGGNTAVTQAQNGVPMVNIATPNGSGLSHNKFTDYNVGQQGLILNNNAQNLVKTQLGGYVVGNPNLKNGAAGLILNEVTGGNASQLKGYTEVAGRSAAVIVANPHGITCDGCGFINTPRVTLSTGTPIIENGRLQRFDVDGGQIAIEGQGLNAGNVDQFDLITRSAQINAELHANKLNIITGRNEVDATTLAATAKADDGSNKPMLAIDSSALGGMYAGAIRLVGTEQGVGVKLAGDMAASAGDIQIDANGKLSLARVAASSDLKLAANEIELNADTYAGRNATVIATDKTQVKESLAAGNRLEIGGGELDNQGIVEAGVKADGALVTDSKLVLNSQRVSNRGELIARGSLEADVEVLDNSNGKLLSAGNAKIQAAQLANSQGQLIAQKNLELGGGALSNQGGELLAAGELRVEAASLNNQGGILAADSIDVKLTGALNNEQGLIESSQALKLDVDSAQNHDGRLRALASSGRSEFQIGNLFDNDQGLVEIGNAAFALASSSLSNLGGTVRHLGTQGFELELADLGGAGGRFITNGELSLSAADWTNTSELQAERLTLNIGQFTQAATGQLISRQSITATGDNWVNDGVIATDGALDLTLSGSYEGNGVLRSLGDLTFKADSAAFGNDAQAKSGGIGRFELSGQLLNQGRLTAAQDMFLKLGSLDNRGTLGGSGLLRIEGDSLRNEQGLIFSGADMTLRTASLTNLLGDIYSLGELDVARDEQGGNLDLLDNRSASIESSGDMTLRAAVLRNRKDVFDWRLAQTYGGISVVCYDCSGDHHNVDYVATERFEARVEADSASSRIHSGANLLLNGGEIANRYSTLSAAGDIDIDADSLENTGATLASVERVRRYNTGRVTDGTDERFRANYINPYNAQPLPKVLPGALGQWNLVSDIQRDTPIGVAAPGIIQAGGDVRIQATQPITNESVLAHNAPQAGTEQTLETTVGGASAPLIVQLNPQLPADTAQQAVDPISLPGFGLPQGQNGLFQTNTDPGHRYLIETNPAFVDLKQFVSSDYMLGLLGFDNDTAQKRLGDGLYEQRLLEQAIAARTGKRYLDGFSNNDAQFRYLMDNAIASKEALSLSVGVGLSSAQVAALTHDIVWLEEREVNGEKVLVPVLYLAQVGDRLAPSGALIQGQDVALISGGNLNNSGTLRASENLSVTAASIGNSGLMRASDRLQLLATNSIRNAQGGIINGQDVSLIALTGDISNERTISQQSLSGKGFSQLTSVVDKAAGIESGNDLQLLAGGDIQNIGGSLKAGGDAKLNAGGDVIIASAAEEHGSMRKDKRHFWSTTSTTQHGSDVQVGGDLAVTAGQDIAVVASAVKADGDVLLDAGRDVTIAAAANESSSEYRYKRSGKKVDKENSSVRQQAAVIEAGGDLDVLADGNLILSASQLRAEGEAFLYAGEQLALLAAQNSDYYLYDMKKKGSWGSKKTQRDEVTTVRNVGSSITTGGDLILVSEGDQLYQKARLESGNDLILDSGGSITFEAVKDLDQESHEKSSNSLAWTSAKGKGSTDETLYQSQLIAKGDLVIQAVDGLKIDVKEVNQQSVSQTIDAMVKADPELAWLKEMEQRGDVDWRQVKEIHDSFKYSHSGLGAGAQLVIAIVMAAVVGPMAAGALGGAATGAAATSLATTGVISTINNKGNLGAALKDTFSSDSLKNAAVAGVTAGLTEGLYDSMLNTKTNAITGKVTVDLSNLDGIGRFAGNQVLQGGTSAALNKALGRDVDFKDVLQSALFNTLAAATFNAVGDHTQGVLDDGSAGKVAIHAFVGGLLSEATGGDFVTGALAAGANEALVKQLNVLVDGNESLLLMMSQLVGVAAAAMTDGDMENAAWVTKNATQYNFMGHQELDELVADAQVCEARGNCDEVRQKFRDISLGGDDALGALCATDPASCIELYGDLAHDRLSLQERISKLYFDDSIPSVLKRDLHVYQMQNMSAVGTLTKAQVQIGLENQGLSSDSAQLGAMVAAAAASGGLVGRTGGANGASSAATPNGAIWSSTKSKSAVENALGHWNKHKSEFPELQNAKQYAEQSKRFLTNPPQGTLTKTNARGDTLRYDPNTNTFGVLGQDGAPRTMFRPADGINYWNRQ</sequence>
<dbReference type="Pfam" id="PF04830">
    <property type="entry name" value="DUF637"/>
    <property type="match status" value="1"/>
</dbReference>
<keyword evidence="1" id="KW-0732">Signal</keyword>